<dbReference type="AlphaFoldDB" id="A0A8H4U9C3"/>
<sequence length="296" mass="32480">MAPSSSPPCHVLTATNKPHELGTTEEKLFNQQISGPRRIAGRPPGLKARNIFSAEEAAANALSQMRENDADPLPVPRKRKTKGEHERRPRPRQNVVRPDSRPPPPSIAPSSNAANTEGTQVHGLAIASRITPWEGVGWVIHGTHQHPILVLPEMVESAAWPRPLHSYPQAYQAINSHYYPQAYAGQAHMSQAYMYPSQASWAQMQANQAAFGGNHQGYAANTAYQQAQGNGRSFSVDFQLSDFRQPHVSYSVGQAEMDGIGGFGQYMAYSQPQPLEQQTATALLPKSPRFETPDSQ</sequence>
<name>A0A8H4U9C3_9HYPO</name>
<feature type="region of interest" description="Disordered" evidence="1">
    <location>
        <begin position="60"/>
        <end position="117"/>
    </location>
</feature>
<proteinExistence type="predicted"/>
<organism evidence="2 3">
    <name type="scientific">Fusarium zealandicum</name>
    <dbReference type="NCBI Taxonomy" id="1053134"/>
    <lineage>
        <taxon>Eukaryota</taxon>
        <taxon>Fungi</taxon>
        <taxon>Dikarya</taxon>
        <taxon>Ascomycota</taxon>
        <taxon>Pezizomycotina</taxon>
        <taxon>Sordariomycetes</taxon>
        <taxon>Hypocreomycetidae</taxon>
        <taxon>Hypocreales</taxon>
        <taxon>Nectriaceae</taxon>
        <taxon>Fusarium</taxon>
        <taxon>Fusarium staphyleae species complex</taxon>
    </lineage>
</organism>
<protein>
    <submittedName>
        <fullName evidence="2">Uncharacterized protein</fullName>
    </submittedName>
</protein>
<feature type="region of interest" description="Disordered" evidence="1">
    <location>
        <begin position="277"/>
        <end position="296"/>
    </location>
</feature>
<dbReference type="Proteomes" id="UP000635477">
    <property type="component" value="Unassembled WGS sequence"/>
</dbReference>
<evidence type="ECO:0000313" key="3">
    <source>
        <dbReference type="Proteomes" id="UP000635477"/>
    </source>
</evidence>
<gene>
    <name evidence="2" type="ORF">FZEAL_9680</name>
</gene>
<evidence type="ECO:0000256" key="1">
    <source>
        <dbReference type="SAM" id="MobiDB-lite"/>
    </source>
</evidence>
<comment type="caution">
    <text evidence="2">The sequence shown here is derived from an EMBL/GenBank/DDBJ whole genome shotgun (WGS) entry which is preliminary data.</text>
</comment>
<keyword evidence="3" id="KW-1185">Reference proteome</keyword>
<reference evidence="2" key="2">
    <citation type="submission" date="2020-05" db="EMBL/GenBank/DDBJ databases">
        <authorList>
            <person name="Kim H.-S."/>
            <person name="Proctor R.H."/>
            <person name="Brown D.W."/>
        </authorList>
    </citation>
    <scope>NUCLEOTIDE SEQUENCE</scope>
    <source>
        <strain evidence="2">NRRL 22465</strain>
    </source>
</reference>
<feature type="region of interest" description="Disordered" evidence="1">
    <location>
        <begin position="1"/>
        <end position="24"/>
    </location>
</feature>
<dbReference type="EMBL" id="JABEYC010000937">
    <property type="protein sequence ID" value="KAF4972086.1"/>
    <property type="molecule type" value="Genomic_DNA"/>
</dbReference>
<reference evidence="2" key="1">
    <citation type="journal article" date="2020" name="BMC Genomics">
        <title>Correction to: Identification and distribution of gene clusters required for synthesis of sphingolipid metabolism inhibitors in diverse species of the filamentous fungus Fusarium.</title>
        <authorList>
            <person name="Kim H.S."/>
            <person name="Lohmar J.M."/>
            <person name="Busman M."/>
            <person name="Brown D.W."/>
            <person name="Naumann T.A."/>
            <person name="Divon H.H."/>
            <person name="Lysoe E."/>
            <person name="Uhlig S."/>
            <person name="Proctor R.H."/>
        </authorList>
    </citation>
    <scope>NUCLEOTIDE SEQUENCE</scope>
    <source>
        <strain evidence="2">NRRL 22465</strain>
    </source>
</reference>
<evidence type="ECO:0000313" key="2">
    <source>
        <dbReference type="EMBL" id="KAF4972086.1"/>
    </source>
</evidence>
<accession>A0A8H4U9C3</accession>